<reference evidence="3 4" key="1">
    <citation type="journal article" date="2013" name="BMC Genomics">
        <title>Comparative genomics of parasitic silkworm microsporidia reveal an association between genome expansion and host adaptation.</title>
        <authorList>
            <person name="Pan G."/>
            <person name="Xu J."/>
            <person name="Li T."/>
            <person name="Xia Q."/>
            <person name="Liu S.L."/>
            <person name="Zhang G."/>
            <person name="Li S."/>
            <person name="Li C."/>
            <person name="Liu H."/>
            <person name="Yang L."/>
            <person name="Liu T."/>
            <person name="Zhang X."/>
            <person name="Wu Z."/>
            <person name="Fan W."/>
            <person name="Dang X."/>
            <person name="Xiang H."/>
            <person name="Tao M."/>
            <person name="Li Y."/>
            <person name="Hu J."/>
            <person name="Li Z."/>
            <person name="Lin L."/>
            <person name="Luo J."/>
            <person name="Geng L."/>
            <person name="Wang L."/>
            <person name="Long M."/>
            <person name="Wan Y."/>
            <person name="He N."/>
            <person name="Zhang Z."/>
            <person name="Lu C."/>
            <person name="Keeling P.J."/>
            <person name="Wang J."/>
            <person name="Xiang Z."/>
            <person name="Zhou Z."/>
        </authorList>
    </citation>
    <scope>NUCLEOTIDE SEQUENCE [LARGE SCALE GENOMIC DNA]</scope>
    <source>
        <strain evidence="4">CQ1 / CVCC 102059</strain>
    </source>
</reference>
<keyword evidence="1" id="KW-0479">Metal-binding</keyword>
<accession>R0KP46</accession>
<proteinExistence type="predicted"/>
<keyword evidence="1" id="KW-0862">Zinc</keyword>
<dbReference type="PROSITE" id="PS50157">
    <property type="entry name" value="ZINC_FINGER_C2H2_2"/>
    <property type="match status" value="1"/>
</dbReference>
<dbReference type="OrthoDB" id="342064at2759"/>
<keyword evidence="1" id="KW-0863">Zinc-finger</keyword>
<dbReference type="EMBL" id="KB909527">
    <property type="protein sequence ID" value="EOB11947.1"/>
    <property type="molecule type" value="Genomic_DNA"/>
</dbReference>
<dbReference type="InterPro" id="IPR013087">
    <property type="entry name" value="Znf_C2H2_type"/>
</dbReference>
<dbReference type="VEuPathDB" id="MicrosporidiaDB:NBO_620g0002"/>
<gene>
    <name evidence="3" type="primary">ZA15</name>
    <name evidence="3" type="ORF">NBO_620g0002</name>
</gene>
<dbReference type="PROSITE" id="PS00028">
    <property type="entry name" value="ZINC_FINGER_C2H2_1"/>
    <property type="match status" value="1"/>
</dbReference>
<dbReference type="STRING" id="578461.R0KP46"/>
<evidence type="ECO:0000256" key="1">
    <source>
        <dbReference type="PROSITE-ProRule" id="PRU00042"/>
    </source>
</evidence>
<feature type="domain" description="C2H2-type" evidence="2">
    <location>
        <begin position="288"/>
        <end position="316"/>
    </location>
</feature>
<dbReference type="HOGENOM" id="CLU_056565_0_0_1"/>
<dbReference type="AlphaFoldDB" id="R0KP46"/>
<sequence>MTKSHHDKIDIFFLLNQKQILTKNELNNILPLQNHEEYQMSFYKRKLSDFFLKNYNFDWFYSTYVEKVRIIKYNHFNINGDYLVIHNVSNYHTESSLRDVLSNLEGFLDLYLFRPDPFKSFRRDCYVKMENVEIESKFEEVKTKLNDFKLEITKIYINEQSGNDNNDHNHKFVNDQNLLIPIVKGLCKLYNTTLEEVTEIQINSSPYKDKSKPEFYFFILKNIFLYDFNTSQQFLSDLEFYIKSKATVGNPERRRELCMDYIDFGIMKNINFDFLLGRIIQKVEDKVFMCSLCEKKFETEEFTENHQKNKHAEEMKNRKVKYENFFKFIDSLDLFILNLVEGSFENTPWFFKKRDEKTIVYDMNHVFSGEIEI</sequence>
<evidence type="ECO:0000259" key="2">
    <source>
        <dbReference type="PROSITE" id="PS50157"/>
    </source>
</evidence>
<evidence type="ECO:0000313" key="4">
    <source>
        <dbReference type="Proteomes" id="UP000016927"/>
    </source>
</evidence>
<protein>
    <submittedName>
        <fullName evidence="3">Zinc finger C2H2 protein</fullName>
    </submittedName>
</protein>
<evidence type="ECO:0000313" key="3">
    <source>
        <dbReference type="EMBL" id="EOB11947.1"/>
    </source>
</evidence>
<dbReference type="Proteomes" id="UP000016927">
    <property type="component" value="Unassembled WGS sequence"/>
</dbReference>
<name>R0KP46_NOSB1</name>
<organism evidence="3 4">
    <name type="scientific">Nosema bombycis (strain CQ1 / CVCC 102059)</name>
    <name type="common">Microsporidian parasite</name>
    <name type="synonym">Pebrine of silkworm</name>
    <dbReference type="NCBI Taxonomy" id="578461"/>
    <lineage>
        <taxon>Eukaryota</taxon>
        <taxon>Fungi</taxon>
        <taxon>Fungi incertae sedis</taxon>
        <taxon>Microsporidia</taxon>
        <taxon>Nosematidae</taxon>
        <taxon>Nosema</taxon>
    </lineage>
</organism>
<dbReference type="GO" id="GO:0008270">
    <property type="term" value="F:zinc ion binding"/>
    <property type="evidence" value="ECO:0007669"/>
    <property type="project" value="UniProtKB-KW"/>
</dbReference>
<keyword evidence="4" id="KW-1185">Reference proteome</keyword>